<dbReference type="OrthoDB" id="350959at2"/>
<dbReference type="GeneID" id="303366579"/>
<name>A0A1T4KTL3_9SPIR</name>
<accession>A0A1T4KTL3</accession>
<keyword evidence="3" id="KW-1185">Reference proteome</keyword>
<proteinExistence type="predicted"/>
<feature type="signal peptide" evidence="1">
    <location>
        <begin position="1"/>
        <end position="21"/>
    </location>
</feature>
<dbReference type="Proteomes" id="UP000190395">
    <property type="component" value="Unassembled WGS sequence"/>
</dbReference>
<sequence length="330" mass="38414">MKRSPLLIIAIFSLFAQTAFSSGLSDEKNDAKKDFSDASVKIKFYDRTVYYTSAAQDNPVYVTVSIENTGSQTLRFKLADDRAFSLDFAARTIKNKVLPATENLIMKRSVNQTVYFRELSIEPGEAYSFVENVKDYIKFDEPSIYYLELKFYPELYKSKYIELVSNRLSLEIRPSPSAANSLILPVSEENGLLLKPENISPDKVVEQTIVARQKSLWNQYFLYMDVQEMMLRNSQRRRRYNAASADERERLLKNYKADLMQNRIDSDIVAVPEQFSIENTSYGQNEGTVTVKEWFKYPNFHEVKRYIYKVRQRAGIWQIYDYSVTNLGTE</sequence>
<dbReference type="EMBL" id="FUXC01000001">
    <property type="protein sequence ID" value="SJZ45657.1"/>
    <property type="molecule type" value="Genomic_DNA"/>
</dbReference>
<evidence type="ECO:0008006" key="4">
    <source>
        <dbReference type="Google" id="ProtNLM"/>
    </source>
</evidence>
<evidence type="ECO:0000256" key="1">
    <source>
        <dbReference type="SAM" id="SignalP"/>
    </source>
</evidence>
<dbReference type="AlphaFoldDB" id="A0A1T4KTL3"/>
<evidence type="ECO:0000313" key="2">
    <source>
        <dbReference type="EMBL" id="SJZ45657.1"/>
    </source>
</evidence>
<gene>
    <name evidence="2" type="ORF">SAMN02745152_00302</name>
</gene>
<dbReference type="STRING" id="225004.SAMN02745152_00302"/>
<evidence type="ECO:0000313" key="3">
    <source>
        <dbReference type="Proteomes" id="UP000190395"/>
    </source>
</evidence>
<dbReference type="RefSeq" id="WP_078930057.1">
    <property type="nucleotide sequence ID" value="NZ_FUXC01000001.1"/>
</dbReference>
<protein>
    <recommendedName>
        <fullName evidence="4">DUF4878 domain-containing protein</fullName>
    </recommendedName>
</protein>
<organism evidence="2 3">
    <name type="scientific">Treponema berlinense</name>
    <dbReference type="NCBI Taxonomy" id="225004"/>
    <lineage>
        <taxon>Bacteria</taxon>
        <taxon>Pseudomonadati</taxon>
        <taxon>Spirochaetota</taxon>
        <taxon>Spirochaetia</taxon>
        <taxon>Spirochaetales</taxon>
        <taxon>Treponemataceae</taxon>
        <taxon>Treponema</taxon>
    </lineage>
</organism>
<reference evidence="2 3" key="1">
    <citation type="submission" date="2017-02" db="EMBL/GenBank/DDBJ databases">
        <authorList>
            <person name="Peterson S.W."/>
        </authorList>
    </citation>
    <scope>NUCLEOTIDE SEQUENCE [LARGE SCALE GENOMIC DNA]</scope>
    <source>
        <strain evidence="2 3">ATCC BAA-909</strain>
    </source>
</reference>
<feature type="chain" id="PRO_5013318373" description="DUF4878 domain-containing protein" evidence="1">
    <location>
        <begin position="22"/>
        <end position="330"/>
    </location>
</feature>
<keyword evidence="1" id="KW-0732">Signal</keyword>